<evidence type="ECO:0000313" key="3">
    <source>
        <dbReference type="Proteomes" id="UP000176917"/>
    </source>
</evidence>
<dbReference type="InterPro" id="IPR029063">
    <property type="entry name" value="SAM-dependent_MTases_sf"/>
</dbReference>
<name>A0A1G2RLU7_9BACT</name>
<dbReference type="SUPFAM" id="SSF53335">
    <property type="entry name" value="S-adenosyl-L-methionine-dependent methyltransferases"/>
    <property type="match status" value="1"/>
</dbReference>
<feature type="domain" description="Methyltransferase type 11" evidence="1">
    <location>
        <begin position="51"/>
        <end position="150"/>
    </location>
</feature>
<gene>
    <name evidence="2" type="ORF">A3B24_02570</name>
</gene>
<reference evidence="2 3" key="1">
    <citation type="journal article" date="2016" name="Nat. Commun.">
        <title>Thousands of microbial genomes shed light on interconnected biogeochemical processes in an aquifer system.</title>
        <authorList>
            <person name="Anantharaman K."/>
            <person name="Brown C.T."/>
            <person name="Hug L.A."/>
            <person name="Sharon I."/>
            <person name="Castelle C.J."/>
            <person name="Probst A.J."/>
            <person name="Thomas B.C."/>
            <person name="Singh A."/>
            <person name="Wilkins M.J."/>
            <person name="Karaoz U."/>
            <person name="Brodie E.L."/>
            <person name="Williams K.H."/>
            <person name="Hubbard S.S."/>
            <person name="Banfield J.F."/>
        </authorList>
    </citation>
    <scope>NUCLEOTIDE SEQUENCE [LARGE SCALE GENOMIC DNA]</scope>
</reference>
<dbReference type="CDD" id="cd02440">
    <property type="entry name" value="AdoMet_MTases"/>
    <property type="match status" value="1"/>
</dbReference>
<dbReference type="STRING" id="1802461.A3B24_02570"/>
<dbReference type="InterPro" id="IPR050508">
    <property type="entry name" value="Methyltransf_Superfamily"/>
</dbReference>
<dbReference type="GO" id="GO:0008757">
    <property type="term" value="F:S-adenosylmethionine-dependent methyltransferase activity"/>
    <property type="evidence" value="ECO:0007669"/>
    <property type="project" value="InterPro"/>
</dbReference>
<sequence length="250" mass="28674">MGNIGVFNQLATNTNTYLNTARPFSLDFQVYRRTFDDIDRKLGFRSEDRVLDLGGGCGQITKYIAAKVTEVVLADGANNTLAVAQKNLRHHANITYRLIDITVLPLPFLDDYFDHVVCYSVVHYLNNFDEFSRLVAELLRVTKPGGKILIGEIPLSDKSSAYFKERRKRPLLNFLLNVRYYCKKYLTKLFYVLDGVDDAQLKGLTYDRKIISDILNTFSSARFEFLAQDKKLPVANSREDVLIVKNLQKR</sequence>
<evidence type="ECO:0000313" key="2">
    <source>
        <dbReference type="EMBL" id="OHA73833.1"/>
    </source>
</evidence>
<dbReference type="AlphaFoldDB" id="A0A1G2RLU7"/>
<comment type="caution">
    <text evidence="2">The sequence shown here is derived from an EMBL/GenBank/DDBJ whole genome shotgun (WGS) entry which is preliminary data.</text>
</comment>
<dbReference type="Pfam" id="PF08241">
    <property type="entry name" value="Methyltransf_11"/>
    <property type="match status" value="1"/>
</dbReference>
<protein>
    <recommendedName>
        <fullName evidence="1">Methyltransferase type 11 domain-containing protein</fullName>
    </recommendedName>
</protein>
<dbReference type="PANTHER" id="PTHR42912:SF93">
    <property type="entry name" value="N6-ADENOSINE-METHYLTRANSFERASE TMT1A"/>
    <property type="match status" value="1"/>
</dbReference>
<organism evidence="2 3">
    <name type="scientific">Candidatus Wildermuthbacteria bacterium RIFCSPLOWO2_01_FULL_48_16</name>
    <dbReference type="NCBI Taxonomy" id="1802461"/>
    <lineage>
        <taxon>Bacteria</taxon>
        <taxon>Candidatus Wildermuthiibacteriota</taxon>
    </lineage>
</organism>
<dbReference type="Proteomes" id="UP000176917">
    <property type="component" value="Unassembled WGS sequence"/>
</dbReference>
<evidence type="ECO:0000259" key="1">
    <source>
        <dbReference type="Pfam" id="PF08241"/>
    </source>
</evidence>
<dbReference type="PANTHER" id="PTHR42912">
    <property type="entry name" value="METHYLTRANSFERASE"/>
    <property type="match status" value="1"/>
</dbReference>
<dbReference type="Gene3D" id="3.40.50.150">
    <property type="entry name" value="Vaccinia Virus protein VP39"/>
    <property type="match status" value="1"/>
</dbReference>
<dbReference type="EMBL" id="MHUG01000006">
    <property type="protein sequence ID" value="OHA73833.1"/>
    <property type="molecule type" value="Genomic_DNA"/>
</dbReference>
<accession>A0A1G2RLU7</accession>
<proteinExistence type="predicted"/>
<dbReference type="InterPro" id="IPR013216">
    <property type="entry name" value="Methyltransf_11"/>
</dbReference>